<dbReference type="Proteomes" id="UP000199076">
    <property type="component" value="Unassembled WGS sequence"/>
</dbReference>
<dbReference type="RefSeq" id="WP_092689564.1">
    <property type="nucleotide sequence ID" value="NZ_FNBK01000004.1"/>
</dbReference>
<feature type="region of interest" description="Disordered" evidence="1">
    <location>
        <begin position="1"/>
        <end position="24"/>
    </location>
</feature>
<dbReference type="OrthoDB" id="195084at2157"/>
<evidence type="ECO:0000256" key="1">
    <source>
        <dbReference type="SAM" id="MobiDB-lite"/>
    </source>
</evidence>
<keyword evidence="3" id="KW-1185">Reference proteome</keyword>
<accession>A0A1G7IUW5</accession>
<gene>
    <name evidence="2" type="ORF">SAMN05216218_10493</name>
</gene>
<proteinExistence type="predicted"/>
<sequence length="95" mass="10479">MAEDESEDEGPAVELGDGEPVEGVPLAQVSARLMWGAKKSYIQQREGDTTIRTPDGPRDLGDVLDEVEETYFQRRQEFEESVREVVGTGPVPTAE</sequence>
<dbReference type="STRING" id="660518.SAMN05216218_10493"/>
<dbReference type="InterPro" id="IPR043899">
    <property type="entry name" value="DUF5789"/>
</dbReference>
<evidence type="ECO:0000313" key="3">
    <source>
        <dbReference type="Proteomes" id="UP000199076"/>
    </source>
</evidence>
<protein>
    <submittedName>
        <fullName evidence="2">Uncharacterized protein</fullName>
    </submittedName>
</protein>
<evidence type="ECO:0000313" key="2">
    <source>
        <dbReference type="EMBL" id="SDF16457.1"/>
    </source>
</evidence>
<feature type="compositionally biased region" description="Acidic residues" evidence="1">
    <location>
        <begin position="1"/>
        <end position="20"/>
    </location>
</feature>
<dbReference type="AlphaFoldDB" id="A0A1G7IUW5"/>
<dbReference type="Pfam" id="PF19102">
    <property type="entry name" value="DUF5789"/>
    <property type="match status" value="1"/>
</dbReference>
<organism evidence="2 3">
    <name type="scientific">Halorientalis regularis</name>
    <dbReference type="NCBI Taxonomy" id="660518"/>
    <lineage>
        <taxon>Archaea</taxon>
        <taxon>Methanobacteriati</taxon>
        <taxon>Methanobacteriota</taxon>
        <taxon>Stenosarchaea group</taxon>
        <taxon>Halobacteria</taxon>
        <taxon>Halobacteriales</taxon>
        <taxon>Haloarculaceae</taxon>
        <taxon>Halorientalis</taxon>
    </lineage>
</organism>
<name>A0A1G7IUW5_9EURY</name>
<dbReference type="EMBL" id="FNBK01000004">
    <property type="protein sequence ID" value="SDF16457.1"/>
    <property type="molecule type" value="Genomic_DNA"/>
</dbReference>
<reference evidence="3" key="1">
    <citation type="submission" date="2016-10" db="EMBL/GenBank/DDBJ databases">
        <authorList>
            <person name="Varghese N."/>
            <person name="Submissions S."/>
        </authorList>
    </citation>
    <scope>NUCLEOTIDE SEQUENCE [LARGE SCALE GENOMIC DNA]</scope>
    <source>
        <strain evidence="3">IBRC-M 10760</strain>
    </source>
</reference>